<dbReference type="GO" id="GO:0022857">
    <property type="term" value="F:transmembrane transporter activity"/>
    <property type="evidence" value="ECO:0007669"/>
    <property type="project" value="InterPro"/>
</dbReference>
<dbReference type="InterPro" id="IPR011701">
    <property type="entry name" value="MFS"/>
</dbReference>
<comment type="caution">
    <text evidence="5">The sequence shown here is derived from an EMBL/GenBank/DDBJ whole genome shotgun (WGS) entry which is preliminary data.</text>
</comment>
<feature type="transmembrane region" description="Helical" evidence="4">
    <location>
        <begin position="377"/>
        <end position="396"/>
    </location>
</feature>
<dbReference type="Gene3D" id="1.20.1250.20">
    <property type="entry name" value="MFS general substrate transporter like domains"/>
    <property type="match status" value="2"/>
</dbReference>
<feature type="transmembrane region" description="Helical" evidence="4">
    <location>
        <begin position="71"/>
        <end position="89"/>
    </location>
</feature>
<feature type="transmembrane region" description="Helical" evidence="4">
    <location>
        <begin position="161"/>
        <end position="182"/>
    </location>
</feature>
<reference evidence="5" key="2">
    <citation type="submission" date="2021-04" db="EMBL/GenBank/DDBJ databases">
        <authorList>
            <person name="Gilroy R."/>
        </authorList>
    </citation>
    <scope>NUCLEOTIDE SEQUENCE</scope>
    <source>
        <strain evidence="5">ChiSxjej5B17-1746</strain>
    </source>
</reference>
<name>A0A9D1R0W8_9BACT</name>
<sequence length="412" mass="44313">MFYGWKVAAIGSCGNLLIQGSVFYVMNAFIEPLAALHGWSRGGIGLAMGFASIMMTLSMPFGIILTNHVSIRLIMTLGAFVGGLCYIALGHVDQLWLFAGLLAVVWVCGQLCGGVVATMLMNRWFALSRGRAFGLVNMGTSLSGAFLPFAALLLIEGVGVTWAYTLLGCLAFLLFPICWLVVRDQPSDLGLTPDGLPCRAVENAPLQTGEAPFGWRDLLHSRALWIVGASFGVALFSLGGVLSQLKPRFVDSGMDSYTAMAFMCLTALFGAFGKYAWGWVCDRLTPLMTAKLLFVSNAITLSFIFLPLSIPNIALFVAGYGICMGGVWTVFPATVAYLYGKRQFPHVYKYVSVFACIKSFGYAAVGLSHSLTGGYGPAYALMIALLLLAFAATMTIRERDAAESPFFVPVTD</sequence>
<feature type="transmembrane region" description="Helical" evidence="4">
    <location>
        <begin position="257"/>
        <end position="280"/>
    </location>
</feature>
<dbReference type="InterPro" id="IPR036259">
    <property type="entry name" value="MFS_trans_sf"/>
</dbReference>
<dbReference type="EMBL" id="DXGI01000173">
    <property type="protein sequence ID" value="HIW78458.1"/>
    <property type="molecule type" value="Genomic_DNA"/>
</dbReference>
<dbReference type="Pfam" id="PF07690">
    <property type="entry name" value="MFS_1"/>
    <property type="match status" value="1"/>
</dbReference>
<keyword evidence="1 4" id="KW-0812">Transmembrane</keyword>
<accession>A0A9D1R0W8</accession>
<keyword evidence="2 4" id="KW-1133">Transmembrane helix</keyword>
<protein>
    <submittedName>
        <fullName evidence="5">MFS transporter</fullName>
    </submittedName>
</protein>
<proteinExistence type="predicted"/>
<feature type="transmembrane region" description="Helical" evidence="4">
    <location>
        <begin position="42"/>
        <end position="64"/>
    </location>
</feature>
<dbReference type="PANTHER" id="PTHR11360">
    <property type="entry name" value="MONOCARBOXYLATE TRANSPORTER"/>
    <property type="match status" value="1"/>
</dbReference>
<evidence type="ECO:0000256" key="3">
    <source>
        <dbReference type="ARBA" id="ARBA00023136"/>
    </source>
</evidence>
<feature type="transmembrane region" description="Helical" evidence="4">
    <location>
        <begin position="7"/>
        <end position="30"/>
    </location>
</feature>
<dbReference type="PANTHER" id="PTHR11360:SF284">
    <property type="entry name" value="EG:103B4.3 PROTEIN-RELATED"/>
    <property type="match status" value="1"/>
</dbReference>
<dbReference type="SUPFAM" id="SSF103473">
    <property type="entry name" value="MFS general substrate transporter"/>
    <property type="match status" value="1"/>
</dbReference>
<dbReference type="AlphaFoldDB" id="A0A9D1R0W8"/>
<evidence type="ECO:0000313" key="5">
    <source>
        <dbReference type="EMBL" id="HIW78458.1"/>
    </source>
</evidence>
<feature type="transmembrane region" description="Helical" evidence="4">
    <location>
        <begin position="223"/>
        <end position="245"/>
    </location>
</feature>
<feature type="transmembrane region" description="Helical" evidence="4">
    <location>
        <begin position="316"/>
        <end position="340"/>
    </location>
</feature>
<organism evidence="5 6">
    <name type="scientific">Candidatus Bilophila faecipullorum</name>
    <dbReference type="NCBI Taxonomy" id="2838482"/>
    <lineage>
        <taxon>Bacteria</taxon>
        <taxon>Pseudomonadati</taxon>
        <taxon>Thermodesulfobacteriota</taxon>
        <taxon>Desulfovibrionia</taxon>
        <taxon>Desulfovibrionales</taxon>
        <taxon>Desulfovibrionaceae</taxon>
        <taxon>Bilophila</taxon>
    </lineage>
</organism>
<dbReference type="InterPro" id="IPR050327">
    <property type="entry name" value="Proton-linked_MCT"/>
</dbReference>
<feature type="transmembrane region" description="Helical" evidence="4">
    <location>
        <begin position="95"/>
        <end position="120"/>
    </location>
</feature>
<reference evidence="5" key="1">
    <citation type="journal article" date="2021" name="PeerJ">
        <title>Extensive microbial diversity within the chicken gut microbiome revealed by metagenomics and culture.</title>
        <authorList>
            <person name="Gilroy R."/>
            <person name="Ravi A."/>
            <person name="Getino M."/>
            <person name="Pursley I."/>
            <person name="Horton D.L."/>
            <person name="Alikhan N.F."/>
            <person name="Baker D."/>
            <person name="Gharbi K."/>
            <person name="Hall N."/>
            <person name="Watson M."/>
            <person name="Adriaenssens E.M."/>
            <person name="Foster-Nyarko E."/>
            <person name="Jarju S."/>
            <person name="Secka A."/>
            <person name="Antonio M."/>
            <person name="Oren A."/>
            <person name="Chaudhuri R.R."/>
            <person name="La Ragione R."/>
            <person name="Hildebrand F."/>
            <person name="Pallen M.J."/>
        </authorList>
    </citation>
    <scope>NUCLEOTIDE SEQUENCE</scope>
    <source>
        <strain evidence="5">ChiSxjej5B17-1746</strain>
    </source>
</reference>
<feature type="transmembrane region" description="Helical" evidence="4">
    <location>
        <begin position="132"/>
        <end position="155"/>
    </location>
</feature>
<keyword evidence="3 4" id="KW-0472">Membrane</keyword>
<feature type="transmembrane region" description="Helical" evidence="4">
    <location>
        <begin position="347"/>
        <end position="365"/>
    </location>
</feature>
<dbReference type="Proteomes" id="UP000824264">
    <property type="component" value="Unassembled WGS sequence"/>
</dbReference>
<gene>
    <name evidence="5" type="ORF">H9874_04850</name>
</gene>
<evidence type="ECO:0000256" key="1">
    <source>
        <dbReference type="ARBA" id="ARBA00022692"/>
    </source>
</evidence>
<evidence type="ECO:0000256" key="2">
    <source>
        <dbReference type="ARBA" id="ARBA00022989"/>
    </source>
</evidence>
<evidence type="ECO:0000256" key="4">
    <source>
        <dbReference type="SAM" id="Phobius"/>
    </source>
</evidence>
<feature type="transmembrane region" description="Helical" evidence="4">
    <location>
        <begin position="292"/>
        <end position="310"/>
    </location>
</feature>
<evidence type="ECO:0000313" key="6">
    <source>
        <dbReference type="Proteomes" id="UP000824264"/>
    </source>
</evidence>